<evidence type="ECO:0000313" key="4">
    <source>
        <dbReference type="Proteomes" id="UP000515908"/>
    </source>
</evidence>
<feature type="domain" description="MSP" evidence="2">
    <location>
        <begin position="227"/>
        <end position="305"/>
    </location>
</feature>
<dbReference type="GO" id="GO:0005929">
    <property type="term" value="C:cilium"/>
    <property type="evidence" value="ECO:0007669"/>
    <property type="project" value="TreeGrafter"/>
</dbReference>
<sequence>MNTHKGSTAASVSKGSRTTSKPQSLSISPEIGEFINFDTDTTYVLSFTIRNCSPTSQIIRFVAPQKAKTFRLVNQSSVRLAPGIAQKVEVEFSTHTTEDYEDSFAVLNDRGERFNVPLSAKSVPELVFPTSLDFGRAEHHRVGLQKVLSIVNRGRKAAQVSLVSDSECVSATPAVLEAKALSSTDVTVELSRLTPGTHTWKLSLRVDGEEGYTKDIAIVVDVIDGRSSLFDPSTQKEVVSVCFQPCYEGAKKKYKLIVINGSENSTSFAFQLTNESLSRELPPFRFEPEQGRLQPREHKEILVLV</sequence>
<evidence type="ECO:0000256" key="1">
    <source>
        <dbReference type="SAM" id="MobiDB-lite"/>
    </source>
</evidence>
<organism evidence="3 4">
    <name type="scientific">Angomonas deanei</name>
    <dbReference type="NCBI Taxonomy" id="59799"/>
    <lineage>
        <taxon>Eukaryota</taxon>
        <taxon>Discoba</taxon>
        <taxon>Euglenozoa</taxon>
        <taxon>Kinetoplastea</taxon>
        <taxon>Metakinetoplastina</taxon>
        <taxon>Trypanosomatida</taxon>
        <taxon>Trypanosomatidae</taxon>
        <taxon>Strigomonadinae</taxon>
        <taxon>Angomonas</taxon>
    </lineage>
</organism>
<dbReference type="AlphaFoldDB" id="A0A7G2CNB1"/>
<accession>A0A7G2CNB1</accession>
<proteinExistence type="predicted"/>
<evidence type="ECO:0000259" key="2">
    <source>
        <dbReference type="PROSITE" id="PS50202"/>
    </source>
</evidence>
<dbReference type="PROSITE" id="PS50202">
    <property type="entry name" value="MSP"/>
    <property type="match status" value="1"/>
</dbReference>
<dbReference type="Pfam" id="PF24771">
    <property type="entry name" value="Ig_CFAP74_1st"/>
    <property type="match status" value="1"/>
</dbReference>
<gene>
    <name evidence="3" type="ORF">ADEAN_000808900</name>
</gene>
<dbReference type="EMBL" id="LR877161">
    <property type="protein sequence ID" value="CAD2220567.1"/>
    <property type="molecule type" value="Genomic_DNA"/>
</dbReference>
<dbReference type="VEuPathDB" id="TriTrypDB:ADEAN_000808900"/>
<dbReference type="Gene3D" id="2.60.40.10">
    <property type="entry name" value="Immunoglobulins"/>
    <property type="match status" value="2"/>
</dbReference>
<dbReference type="InterPro" id="IPR000535">
    <property type="entry name" value="MSP_dom"/>
</dbReference>
<reference evidence="3 4" key="1">
    <citation type="submission" date="2020-08" db="EMBL/GenBank/DDBJ databases">
        <authorList>
            <person name="Newling K."/>
            <person name="Davey J."/>
            <person name="Forrester S."/>
        </authorList>
    </citation>
    <scope>NUCLEOTIDE SEQUENCE [LARGE SCALE GENOMIC DNA]</scope>
    <source>
        <strain evidence="4">Crithidia deanei Carvalho (ATCC PRA-265)</strain>
    </source>
</reference>
<protein>
    <recommendedName>
        <fullName evidence="2">MSP domain-containing protein</fullName>
    </recommendedName>
</protein>
<dbReference type="PANTHER" id="PTHR45912">
    <property type="entry name" value="CILIA- AND FLAGELLA-ASSOCIATED PROTEIN 47"/>
    <property type="match status" value="1"/>
</dbReference>
<name>A0A7G2CNB1_9TRYP</name>
<feature type="region of interest" description="Disordered" evidence="1">
    <location>
        <begin position="1"/>
        <end position="25"/>
    </location>
</feature>
<evidence type="ECO:0000313" key="3">
    <source>
        <dbReference type="EMBL" id="CAD2220567.1"/>
    </source>
</evidence>
<dbReference type="InterPro" id="IPR013783">
    <property type="entry name" value="Ig-like_fold"/>
</dbReference>
<dbReference type="PANTHER" id="PTHR45912:SF3">
    <property type="entry name" value="CILIA- AND FLAGELLA-ASSOCIATED PROTEIN 47"/>
    <property type="match status" value="1"/>
</dbReference>
<keyword evidence="4" id="KW-1185">Reference proteome</keyword>
<dbReference type="Proteomes" id="UP000515908">
    <property type="component" value="Chromosome 17"/>
</dbReference>
<dbReference type="GO" id="GO:0060271">
    <property type="term" value="P:cilium assembly"/>
    <property type="evidence" value="ECO:0007669"/>
    <property type="project" value="TreeGrafter"/>
</dbReference>